<feature type="chain" id="PRO_5045953770" description="DUF4468 domain-containing protein" evidence="1">
    <location>
        <begin position="26"/>
        <end position="187"/>
    </location>
</feature>
<organism evidence="2 3">
    <name type="scientific">Carboxylicivirga linearis</name>
    <dbReference type="NCBI Taxonomy" id="1628157"/>
    <lineage>
        <taxon>Bacteria</taxon>
        <taxon>Pseudomonadati</taxon>
        <taxon>Bacteroidota</taxon>
        <taxon>Bacteroidia</taxon>
        <taxon>Marinilabiliales</taxon>
        <taxon>Marinilabiliaceae</taxon>
        <taxon>Carboxylicivirga</taxon>
    </lineage>
</organism>
<protein>
    <recommendedName>
        <fullName evidence="4">DUF4468 domain-containing protein</fullName>
    </recommendedName>
</protein>
<evidence type="ECO:0000256" key="1">
    <source>
        <dbReference type="SAM" id="SignalP"/>
    </source>
</evidence>
<accession>A0ABS5K010</accession>
<feature type="signal peptide" evidence="1">
    <location>
        <begin position="1"/>
        <end position="25"/>
    </location>
</feature>
<dbReference type="RefSeq" id="WP_212218323.1">
    <property type="nucleotide sequence ID" value="NZ_JAGUCO010000023.1"/>
</dbReference>
<keyword evidence="1" id="KW-0732">Signal</keyword>
<evidence type="ECO:0008006" key="4">
    <source>
        <dbReference type="Google" id="ProtNLM"/>
    </source>
</evidence>
<name>A0ABS5K010_9BACT</name>
<comment type="caution">
    <text evidence="2">The sequence shown here is derived from an EMBL/GenBank/DDBJ whole genome shotgun (WGS) entry which is preliminary data.</text>
</comment>
<evidence type="ECO:0000313" key="3">
    <source>
        <dbReference type="Proteomes" id="UP000708576"/>
    </source>
</evidence>
<dbReference type="EMBL" id="JAGUCO010000023">
    <property type="protein sequence ID" value="MBS2100453.1"/>
    <property type="molecule type" value="Genomic_DNA"/>
</dbReference>
<sequence length="187" mass="21295">MKKTINSKLSLLAIIALAFLTPLKAQDALIYSKEIKLNNQNEIKETVNNLTLSLLTKTNASVCAQCNEENIVIIEGRIPITLSNNPFEVAYNFNGYINYQLEVNYNNGIELTFKNLQHESKNSINGFDLNYGQLLSNGSTAKNAVYRNYDFLSEDYRRVTLFETDEEIEKMIQEKAINNIDNLIAEK</sequence>
<dbReference type="Proteomes" id="UP000708576">
    <property type="component" value="Unassembled WGS sequence"/>
</dbReference>
<reference evidence="2 3" key="1">
    <citation type="journal article" date="2015" name="Int. J. Syst. Evol. Microbiol.">
        <title>Carboxylicivirga linearis sp. nov., isolated from a sea cucumber culture pond.</title>
        <authorList>
            <person name="Wang F.Q."/>
            <person name="Zhou Y.X."/>
            <person name="Lin X.Z."/>
            <person name="Chen G.J."/>
            <person name="Du Z.J."/>
        </authorList>
    </citation>
    <scope>NUCLEOTIDE SEQUENCE [LARGE SCALE GENOMIC DNA]</scope>
    <source>
        <strain evidence="2 3">FB218</strain>
    </source>
</reference>
<proteinExistence type="predicted"/>
<gene>
    <name evidence="2" type="ORF">KEM10_19360</name>
</gene>
<keyword evidence="3" id="KW-1185">Reference proteome</keyword>
<evidence type="ECO:0000313" key="2">
    <source>
        <dbReference type="EMBL" id="MBS2100453.1"/>
    </source>
</evidence>